<evidence type="ECO:0000256" key="1">
    <source>
        <dbReference type="ARBA" id="ARBA00022723"/>
    </source>
</evidence>
<evidence type="ECO:0000259" key="4">
    <source>
        <dbReference type="SMART" id="SM00291"/>
    </source>
</evidence>
<dbReference type="SUPFAM" id="SSF57850">
    <property type="entry name" value="RING/U-box"/>
    <property type="match status" value="1"/>
</dbReference>
<dbReference type="InterPro" id="IPR043145">
    <property type="entry name" value="Znf_ZZ_sf"/>
</dbReference>
<organism evidence="5 6">
    <name type="scientific">Acrasis kona</name>
    <dbReference type="NCBI Taxonomy" id="1008807"/>
    <lineage>
        <taxon>Eukaryota</taxon>
        <taxon>Discoba</taxon>
        <taxon>Heterolobosea</taxon>
        <taxon>Tetramitia</taxon>
        <taxon>Eutetramitia</taxon>
        <taxon>Acrasidae</taxon>
        <taxon>Acrasis</taxon>
    </lineage>
</organism>
<dbReference type="Proteomes" id="UP001431209">
    <property type="component" value="Unassembled WGS sequence"/>
</dbReference>
<dbReference type="InterPro" id="IPR000433">
    <property type="entry name" value="Znf_ZZ"/>
</dbReference>
<dbReference type="Gene3D" id="3.30.60.90">
    <property type="match status" value="1"/>
</dbReference>
<feature type="domain" description="ZZ-type" evidence="4">
    <location>
        <begin position="466"/>
        <end position="508"/>
    </location>
</feature>
<reference evidence="5 6" key="1">
    <citation type="submission" date="2024-03" db="EMBL/GenBank/DDBJ databases">
        <title>The Acrasis kona genome and developmental transcriptomes reveal deep origins of eukaryotic multicellular pathways.</title>
        <authorList>
            <person name="Sheikh S."/>
            <person name="Fu C.-J."/>
            <person name="Brown M.W."/>
            <person name="Baldauf S.L."/>
        </authorList>
    </citation>
    <scope>NUCLEOTIDE SEQUENCE [LARGE SCALE GENOMIC DNA]</scope>
    <source>
        <strain evidence="5 6">ATCC MYA-3509</strain>
    </source>
</reference>
<keyword evidence="3" id="KW-0862">Zinc</keyword>
<dbReference type="GO" id="GO:0008270">
    <property type="term" value="F:zinc ion binding"/>
    <property type="evidence" value="ECO:0007669"/>
    <property type="project" value="UniProtKB-KW"/>
</dbReference>
<name>A0AAW2YYP9_9EUKA</name>
<proteinExistence type="predicted"/>
<accession>A0AAW2YYP9</accession>
<keyword evidence="1" id="KW-0479">Metal-binding</keyword>
<dbReference type="InterPro" id="IPR036249">
    <property type="entry name" value="Thioredoxin-like_sf"/>
</dbReference>
<dbReference type="SUPFAM" id="SSF52833">
    <property type="entry name" value="Thioredoxin-like"/>
    <property type="match status" value="1"/>
</dbReference>
<dbReference type="EMBL" id="JAOPGA020000798">
    <property type="protein sequence ID" value="KAL0481943.1"/>
    <property type="molecule type" value="Genomic_DNA"/>
</dbReference>
<protein>
    <recommendedName>
        <fullName evidence="4">ZZ-type domain-containing protein</fullName>
    </recommendedName>
</protein>
<gene>
    <name evidence="5" type="ORF">AKO1_013186</name>
</gene>
<dbReference type="SMART" id="SM00291">
    <property type="entry name" value="ZnF_ZZ"/>
    <property type="match status" value="1"/>
</dbReference>
<dbReference type="Gene3D" id="3.40.30.10">
    <property type="entry name" value="Glutaredoxin"/>
    <property type="match status" value="1"/>
</dbReference>
<evidence type="ECO:0000313" key="6">
    <source>
        <dbReference type="Proteomes" id="UP001431209"/>
    </source>
</evidence>
<keyword evidence="2" id="KW-0863">Zinc-finger</keyword>
<evidence type="ECO:0000256" key="3">
    <source>
        <dbReference type="ARBA" id="ARBA00022833"/>
    </source>
</evidence>
<dbReference type="AlphaFoldDB" id="A0AAW2YYP9"/>
<evidence type="ECO:0000313" key="5">
    <source>
        <dbReference type="EMBL" id="KAL0481943.1"/>
    </source>
</evidence>
<dbReference type="Pfam" id="PF00569">
    <property type="entry name" value="ZZ"/>
    <property type="match status" value="1"/>
</dbReference>
<evidence type="ECO:0000256" key="2">
    <source>
        <dbReference type="ARBA" id="ARBA00022771"/>
    </source>
</evidence>
<comment type="caution">
    <text evidence="5">The sequence shown here is derived from an EMBL/GenBank/DDBJ whole genome shotgun (WGS) entry which is preliminary data.</text>
</comment>
<keyword evidence="6" id="KW-1185">Reference proteome</keyword>
<sequence>MDYALLKKHDRDLILLNCSKEMSSDNDSINCKLVLREQERIVYAGKFHIKNSRSCRLMLMSELEALNLSRKELVQGWIEKLCTKYKITRESISDLIAINVGIGDNISSLDDLKIIKVKSTEQIQSLKDQINGKVALLEFCRTDTNESFRSVIKMYNDLLGVIEKDWCDDITIITCFVDDDKALVEQYVQNLGVTNLNNTWLLDGWGGHINAEAIKQYGANGVPHGLLIDMDGCVQWKGAYLDDMHQLERWMAALVEGRGINAPRPTYESDDYEQEDEDDYRHIKRQKKSNNNIWCKNENMCDAIKKLEEKMDEFFEPDSIHFISLVQRRVIDGRMIARGFLTFLGELSSEEHDKFEKHFMDEFVFEQIATDAISRVTFYQRPTLPEIKDQCSKCSKNIKDKVRCTCPVHCDVVCQECSLKFKENTHAGCILLLVQPGEMNSKLRWGMESVREIPREKLLPINCEIPHKGVICNICEQPVVGHRYKSCHTTDFDMCEVCFADHDVGNLVYARIPPNSTSTQKMFCDFDGKNSNAQKTGACCHH</sequence>